<reference evidence="1 2" key="1">
    <citation type="submission" date="2021-08" db="EMBL/GenBank/DDBJ databases">
        <title>Comparative Genomics Analysis of the Genus Qipengyuania Reveals Extensive Genetic Diversity and Metabolic Versatility, Including the Description of Fifteen Novel Species.</title>
        <authorList>
            <person name="Liu Y."/>
        </authorList>
    </citation>
    <scope>NUCLEOTIDE SEQUENCE [LARGE SCALE GENOMIC DNA]</scope>
    <source>
        <strain evidence="1 2">GH25</strain>
    </source>
</reference>
<dbReference type="InterPro" id="IPR036890">
    <property type="entry name" value="HATPase_C_sf"/>
</dbReference>
<sequence>MTGFSPLYSDHAFESVLLDEARHRHANEFAAALAALSLVRASGRVEHSLLDKAIERLDGNVRIERLLLNPGTHDVGVAVLDLASLLSSTRVERPVFKIRLVGRGLVVDLGTMRLILLVAYELMTNAMKRSEQARPIAVRVAAKNGTVRLTVVNAIAGTAHQTTNFPSGLPVLRRLAAACGGYVACKKDGDRHVAQAFFPMPERER</sequence>
<dbReference type="Proteomes" id="UP000776651">
    <property type="component" value="Unassembled WGS sequence"/>
</dbReference>
<gene>
    <name evidence="1" type="ORF">K3177_14710</name>
</gene>
<dbReference type="EMBL" id="JAIGNQ010000004">
    <property type="protein sequence ID" value="MBX7489757.1"/>
    <property type="molecule type" value="Genomic_DNA"/>
</dbReference>
<dbReference type="SUPFAM" id="SSF55874">
    <property type="entry name" value="ATPase domain of HSP90 chaperone/DNA topoisomerase II/histidine kinase"/>
    <property type="match status" value="1"/>
</dbReference>
<evidence type="ECO:0008006" key="3">
    <source>
        <dbReference type="Google" id="ProtNLM"/>
    </source>
</evidence>
<dbReference type="Gene3D" id="3.30.565.10">
    <property type="entry name" value="Histidine kinase-like ATPase, C-terminal domain"/>
    <property type="match status" value="1"/>
</dbReference>
<evidence type="ECO:0000313" key="2">
    <source>
        <dbReference type="Proteomes" id="UP000776651"/>
    </source>
</evidence>
<evidence type="ECO:0000313" key="1">
    <source>
        <dbReference type="EMBL" id="MBX7489757.1"/>
    </source>
</evidence>
<keyword evidence="2" id="KW-1185">Reference proteome</keyword>
<comment type="caution">
    <text evidence="1">The sequence shown here is derived from an EMBL/GenBank/DDBJ whole genome shotgun (WGS) entry which is preliminary data.</text>
</comment>
<dbReference type="RefSeq" id="WP_221598828.1">
    <property type="nucleotide sequence ID" value="NZ_JAIGNQ010000004.1"/>
</dbReference>
<protein>
    <recommendedName>
        <fullName evidence="3">Sensor histidine kinase</fullName>
    </recommendedName>
</protein>
<accession>A0ABS7JK36</accession>
<name>A0ABS7JK36_9SPHN</name>
<proteinExistence type="predicted"/>
<organism evidence="1 2">
    <name type="scientific">Qipengyuania pacifica</name>
    <dbReference type="NCBI Taxonomy" id="2860199"/>
    <lineage>
        <taxon>Bacteria</taxon>
        <taxon>Pseudomonadati</taxon>
        <taxon>Pseudomonadota</taxon>
        <taxon>Alphaproteobacteria</taxon>
        <taxon>Sphingomonadales</taxon>
        <taxon>Erythrobacteraceae</taxon>
        <taxon>Qipengyuania</taxon>
    </lineage>
</organism>